<gene>
    <name evidence="1" type="ORF">BO95DRAFT_268163</name>
</gene>
<organism evidence="1 2">
    <name type="scientific">Aspergillus brunneoviolaceus CBS 621.78</name>
    <dbReference type="NCBI Taxonomy" id="1450534"/>
    <lineage>
        <taxon>Eukaryota</taxon>
        <taxon>Fungi</taxon>
        <taxon>Dikarya</taxon>
        <taxon>Ascomycota</taxon>
        <taxon>Pezizomycotina</taxon>
        <taxon>Eurotiomycetes</taxon>
        <taxon>Eurotiomycetidae</taxon>
        <taxon>Eurotiales</taxon>
        <taxon>Aspergillaceae</taxon>
        <taxon>Aspergillus</taxon>
        <taxon>Aspergillus subgen. Circumdati</taxon>
    </lineage>
</organism>
<name>A0ACD1FWX8_9EURO</name>
<dbReference type="EMBL" id="KZ825388">
    <property type="protein sequence ID" value="RAH41459.1"/>
    <property type="molecule type" value="Genomic_DNA"/>
</dbReference>
<evidence type="ECO:0000313" key="2">
    <source>
        <dbReference type="Proteomes" id="UP000249057"/>
    </source>
</evidence>
<reference evidence="1" key="1">
    <citation type="submission" date="2018-02" db="EMBL/GenBank/DDBJ databases">
        <title>The genomes of Aspergillus section Nigri reveals drivers in fungal speciation.</title>
        <authorList>
            <consortium name="DOE Joint Genome Institute"/>
            <person name="Vesth T.C."/>
            <person name="Nybo J."/>
            <person name="Theobald S."/>
            <person name="Brandl J."/>
            <person name="Frisvad J.C."/>
            <person name="Nielsen K.F."/>
            <person name="Lyhne E.K."/>
            <person name="Kogle M.E."/>
            <person name="Kuo A."/>
            <person name="Riley R."/>
            <person name="Clum A."/>
            <person name="Nolan M."/>
            <person name="Lipzen A."/>
            <person name="Salamov A."/>
            <person name="Henrissat B."/>
            <person name="Wiebenga A."/>
            <person name="De vries R.P."/>
            <person name="Grigoriev I.V."/>
            <person name="Mortensen U.H."/>
            <person name="Andersen M.R."/>
            <person name="Baker S.E."/>
        </authorList>
    </citation>
    <scope>NUCLEOTIDE SEQUENCE</scope>
    <source>
        <strain evidence="1">CBS 621.78</strain>
    </source>
</reference>
<keyword evidence="2" id="KW-1185">Reference proteome</keyword>
<sequence>MIWRFFSRSCSSVPLLIPLPVTGDVAHVMGDGTSGLALVGLFQTRPNFFSAASHWIGLARALSGCCFSCNVPRPLSCLAVSTFPTFHAETVPKGLGRYSVVTMGFLFLLLFFLHG</sequence>
<protein>
    <submittedName>
        <fullName evidence="1">Uncharacterized protein</fullName>
    </submittedName>
</protein>
<proteinExistence type="predicted"/>
<evidence type="ECO:0000313" key="1">
    <source>
        <dbReference type="EMBL" id="RAH41459.1"/>
    </source>
</evidence>
<dbReference type="Proteomes" id="UP000249057">
    <property type="component" value="Unassembled WGS sequence"/>
</dbReference>
<accession>A0ACD1FWX8</accession>